<dbReference type="InterPro" id="IPR012336">
    <property type="entry name" value="Thioredoxin-like_fold"/>
</dbReference>
<organism evidence="4 5">
    <name type="scientific">Desulfovibrio litoralis DSM 11393</name>
    <dbReference type="NCBI Taxonomy" id="1121455"/>
    <lineage>
        <taxon>Bacteria</taxon>
        <taxon>Pseudomonadati</taxon>
        <taxon>Thermodesulfobacteriota</taxon>
        <taxon>Desulfovibrionia</taxon>
        <taxon>Desulfovibrionales</taxon>
        <taxon>Desulfovibrionaceae</taxon>
        <taxon>Desulfovibrio</taxon>
    </lineage>
</organism>
<dbReference type="NCBIfam" id="TIGR00412">
    <property type="entry name" value="redox_disulf_2"/>
    <property type="match status" value="1"/>
</dbReference>
<accession>A0A1M7S0S7</accession>
<keyword evidence="2" id="KW-0676">Redox-active center</keyword>
<feature type="disulfide bond" description="Redox-active" evidence="2">
    <location>
        <begin position="10"/>
        <end position="13"/>
    </location>
</feature>
<keyword evidence="5" id="KW-1185">Reference proteome</keyword>
<dbReference type="PIRSF" id="PIRSF037031">
    <property type="entry name" value="Redox_disulphide_2"/>
    <property type="match status" value="1"/>
</dbReference>
<dbReference type="OrthoDB" id="9800630at2"/>
<evidence type="ECO:0000256" key="1">
    <source>
        <dbReference type="PIRSR" id="PIRSR037031-50"/>
    </source>
</evidence>
<dbReference type="Proteomes" id="UP000186469">
    <property type="component" value="Unassembled WGS sequence"/>
</dbReference>
<keyword evidence="2" id="KW-1015">Disulfide bond</keyword>
<name>A0A1M7S0S7_9BACT</name>
<feature type="active site" description="Nucleophile" evidence="1">
    <location>
        <position position="10"/>
    </location>
</feature>
<evidence type="ECO:0000259" key="3">
    <source>
        <dbReference type="Pfam" id="PF13192"/>
    </source>
</evidence>
<dbReference type="EMBL" id="FRDI01000002">
    <property type="protein sequence ID" value="SHN52187.1"/>
    <property type="molecule type" value="Genomic_DNA"/>
</dbReference>
<dbReference type="PANTHER" id="PTHR36450:SF1">
    <property type="entry name" value="THIOREDOXIN"/>
    <property type="match status" value="1"/>
</dbReference>
<evidence type="ECO:0000313" key="5">
    <source>
        <dbReference type="Proteomes" id="UP000186469"/>
    </source>
</evidence>
<dbReference type="SUPFAM" id="SSF52833">
    <property type="entry name" value="Thioredoxin-like"/>
    <property type="match status" value="1"/>
</dbReference>
<feature type="active site" description="Nucleophile" evidence="1">
    <location>
        <position position="13"/>
    </location>
</feature>
<evidence type="ECO:0000256" key="2">
    <source>
        <dbReference type="PIRSR" id="PIRSR037031-51"/>
    </source>
</evidence>
<dbReference type="STRING" id="1121455.SAMN02745728_00433"/>
<proteinExistence type="predicted"/>
<evidence type="ECO:0000313" key="4">
    <source>
        <dbReference type="EMBL" id="SHN52187.1"/>
    </source>
</evidence>
<dbReference type="Gene3D" id="3.40.30.10">
    <property type="entry name" value="Glutaredoxin"/>
    <property type="match status" value="1"/>
</dbReference>
<gene>
    <name evidence="4" type="ORF">SAMN02745728_00433</name>
</gene>
<feature type="domain" description="Thioredoxin-like fold" evidence="3">
    <location>
        <begin position="1"/>
        <end position="75"/>
    </location>
</feature>
<reference evidence="4 5" key="1">
    <citation type="submission" date="2016-12" db="EMBL/GenBank/DDBJ databases">
        <authorList>
            <person name="Song W.-J."/>
            <person name="Kurnit D.M."/>
        </authorList>
    </citation>
    <scope>NUCLEOTIDE SEQUENCE [LARGE SCALE GENOMIC DNA]</scope>
    <source>
        <strain evidence="4 5">DSM 11393</strain>
    </source>
</reference>
<sequence>MNIKVLGIGCPKCHETTNLVEKVVAELGVSASVEKVTDLKEMMKLGVMSTPAIVIDGVIKCTGRMPTADEIKSWLV</sequence>
<dbReference type="Pfam" id="PF13192">
    <property type="entry name" value="Thioredoxin_3"/>
    <property type="match status" value="1"/>
</dbReference>
<dbReference type="AlphaFoldDB" id="A0A1M7S0S7"/>
<dbReference type="InterPro" id="IPR036249">
    <property type="entry name" value="Thioredoxin-like_sf"/>
</dbReference>
<protein>
    <submittedName>
        <fullName evidence="4">Small redox-active disulfide protein 2</fullName>
    </submittedName>
</protein>
<dbReference type="PANTHER" id="PTHR36450">
    <property type="entry name" value="THIOREDOXIN"/>
    <property type="match status" value="1"/>
</dbReference>
<dbReference type="RefSeq" id="WP_072696020.1">
    <property type="nucleotide sequence ID" value="NZ_FRDI01000002.1"/>
</dbReference>
<dbReference type="InterPro" id="IPR005243">
    <property type="entry name" value="THIRX-like_proc"/>
</dbReference>